<protein>
    <submittedName>
        <fullName evidence="2">Uncharacterized protein</fullName>
    </submittedName>
</protein>
<name>A0A3P7NH33_DIBLA</name>
<reference evidence="2 3" key="1">
    <citation type="submission" date="2018-11" db="EMBL/GenBank/DDBJ databases">
        <authorList>
            <consortium name="Pathogen Informatics"/>
        </authorList>
    </citation>
    <scope>NUCLEOTIDE SEQUENCE [LARGE SCALE GENOMIC DNA]</scope>
</reference>
<gene>
    <name evidence="2" type="ORF">DILT_LOCUS17938</name>
</gene>
<organism evidence="2 3">
    <name type="scientific">Dibothriocephalus latus</name>
    <name type="common">Fish tapeworm</name>
    <name type="synonym">Diphyllobothrium latum</name>
    <dbReference type="NCBI Taxonomy" id="60516"/>
    <lineage>
        <taxon>Eukaryota</taxon>
        <taxon>Metazoa</taxon>
        <taxon>Spiralia</taxon>
        <taxon>Lophotrochozoa</taxon>
        <taxon>Platyhelminthes</taxon>
        <taxon>Cestoda</taxon>
        <taxon>Eucestoda</taxon>
        <taxon>Diphyllobothriidea</taxon>
        <taxon>Diphyllobothriidae</taxon>
        <taxon>Dibothriocephalus</taxon>
    </lineage>
</organism>
<evidence type="ECO:0000313" key="3">
    <source>
        <dbReference type="Proteomes" id="UP000281553"/>
    </source>
</evidence>
<keyword evidence="3" id="KW-1185">Reference proteome</keyword>
<sequence length="105" mass="11661">MDFNELDVDKVEIEIAEEADRLAAEELVCPGSLLPPSSCVESSSQDKEKTDDHEEEGPTNAKMLMETFLTQLPNCVNRDLIDRVRSSNKVAKLVVLKYAFNSGSD</sequence>
<accession>A0A3P7NH33</accession>
<feature type="region of interest" description="Disordered" evidence="1">
    <location>
        <begin position="33"/>
        <end position="60"/>
    </location>
</feature>
<proteinExistence type="predicted"/>
<evidence type="ECO:0000256" key="1">
    <source>
        <dbReference type="SAM" id="MobiDB-lite"/>
    </source>
</evidence>
<dbReference type="Proteomes" id="UP000281553">
    <property type="component" value="Unassembled WGS sequence"/>
</dbReference>
<dbReference type="EMBL" id="UYRU01095938">
    <property type="protein sequence ID" value="VDN39580.1"/>
    <property type="molecule type" value="Genomic_DNA"/>
</dbReference>
<evidence type="ECO:0000313" key="2">
    <source>
        <dbReference type="EMBL" id="VDN39580.1"/>
    </source>
</evidence>
<dbReference type="AlphaFoldDB" id="A0A3P7NH33"/>